<keyword evidence="1" id="KW-0472">Membrane</keyword>
<dbReference type="RefSeq" id="WP_076627007.1">
    <property type="nucleotide sequence ID" value="NZ_CP019312.1"/>
</dbReference>
<evidence type="ECO:0000313" key="3">
    <source>
        <dbReference type="Proteomes" id="UP000186336"/>
    </source>
</evidence>
<gene>
    <name evidence="2" type="ORF">BWR18_05140</name>
</gene>
<proteinExistence type="predicted"/>
<dbReference type="KEGG" id="tom:BWR18_05140"/>
<keyword evidence="3" id="KW-1185">Reference proteome</keyword>
<dbReference type="STRING" id="299262.BWR18_05140"/>
<feature type="transmembrane region" description="Helical" evidence="1">
    <location>
        <begin position="58"/>
        <end position="77"/>
    </location>
</feature>
<sequence>MTATFDAATDTKGAKGPQPPFDMRAIAGFATHAAGAILVLGAIGVWLEPTTYAGADLVVMKLAVSLFLSLAGFLILLDRRANDVPEVEIDTVRREVRVVTGGGRRRKITRRTAIRDLGRAEVMGETVRLKAANGDVLVDVSLHDAQVRNHLFGALQDAGKL</sequence>
<protein>
    <submittedName>
        <fullName evidence="2">Uncharacterized protein</fullName>
    </submittedName>
</protein>
<evidence type="ECO:0000256" key="1">
    <source>
        <dbReference type="SAM" id="Phobius"/>
    </source>
</evidence>
<name>A0A1P8MT36_9RHOB</name>
<accession>A0A1P8MT36</accession>
<dbReference type="Proteomes" id="UP000186336">
    <property type="component" value="Chromosome"/>
</dbReference>
<feature type="transmembrane region" description="Helical" evidence="1">
    <location>
        <begin position="25"/>
        <end position="46"/>
    </location>
</feature>
<reference evidence="2 3" key="1">
    <citation type="submission" date="2017-01" db="EMBL/GenBank/DDBJ databases">
        <title>Complete genome of Tateyamaria omphalii DOK1-4 isolated from seawater in Dokdo.</title>
        <authorList>
            <person name="Kim J.H."/>
            <person name="Chi W.-J."/>
        </authorList>
    </citation>
    <scope>NUCLEOTIDE SEQUENCE [LARGE SCALE GENOMIC DNA]</scope>
    <source>
        <strain evidence="2 3">DOK1-4</strain>
    </source>
</reference>
<keyword evidence="1" id="KW-1133">Transmembrane helix</keyword>
<organism evidence="2 3">
    <name type="scientific">Tateyamaria omphalii</name>
    <dbReference type="NCBI Taxonomy" id="299262"/>
    <lineage>
        <taxon>Bacteria</taxon>
        <taxon>Pseudomonadati</taxon>
        <taxon>Pseudomonadota</taxon>
        <taxon>Alphaproteobacteria</taxon>
        <taxon>Rhodobacterales</taxon>
        <taxon>Roseobacteraceae</taxon>
        <taxon>Tateyamaria</taxon>
    </lineage>
</organism>
<dbReference type="AlphaFoldDB" id="A0A1P8MT36"/>
<dbReference type="EMBL" id="CP019312">
    <property type="protein sequence ID" value="APX11143.1"/>
    <property type="molecule type" value="Genomic_DNA"/>
</dbReference>
<evidence type="ECO:0000313" key="2">
    <source>
        <dbReference type="EMBL" id="APX11143.1"/>
    </source>
</evidence>
<dbReference type="OrthoDB" id="7725209at2"/>
<keyword evidence="1" id="KW-0812">Transmembrane</keyword>